<dbReference type="EMBL" id="JACVHL010000014">
    <property type="protein sequence ID" value="MCC3806244.1"/>
    <property type="molecule type" value="Genomic_DNA"/>
</dbReference>
<reference evidence="3" key="5">
    <citation type="submission" date="2020-09" db="EMBL/GenBank/DDBJ databases">
        <title>Genome sequence of Vibrio parahaemolyticus isolates.</title>
        <authorList>
            <person name="Hammerl J.A."/>
            <person name="Strauch E."/>
        </authorList>
    </citation>
    <scope>NUCLEOTIDE SEQUENCE</scope>
    <source>
        <strain evidence="3">17-VB00146</strain>
    </source>
</reference>
<evidence type="ECO:0000313" key="11">
    <source>
        <dbReference type="Proteomes" id="UP000191946"/>
    </source>
</evidence>
<gene>
    <name evidence="2" type="ORF">ACX05_02600</name>
    <name evidence="6" type="ORF">AKG60_03460</name>
    <name evidence="7" type="ORF">FVP01_12520</name>
    <name evidence="5" type="ORF">HKB21_20255</name>
    <name evidence="3" type="ORF">IB292_14430</name>
    <name evidence="8" type="ORF">M5598_11010</name>
    <name evidence="9" type="ORF">O1Q84_04705</name>
    <name evidence="4" type="ORF">QX249_21080</name>
</gene>
<evidence type="ECO:0000313" key="8">
    <source>
        <dbReference type="EMBL" id="UYV25566.1"/>
    </source>
</evidence>
<feature type="transmembrane region" description="Helical" evidence="1">
    <location>
        <begin position="91"/>
        <end position="110"/>
    </location>
</feature>
<keyword evidence="1" id="KW-0812">Transmembrane</keyword>
<dbReference type="EMBL" id="JAUHGG010000008">
    <property type="protein sequence ID" value="MDS1823140.1"/>
    <property type="molecule type" value="Genomic_DNA"/>
</dbReference>
<reference evidence="4" key="8">
    <citation type="submission" date="2023-06" db="EMBL/GenBank/DDBJ databases">
        <title>Genomic Diversity of Vibrio spp. and Metagenomic Analysis of Pathogens in Florida Gulf Coastal Waters Following Hurricane Ian.</title>
        <authorList>
            <person name="Brumfield K.D."/>
        </authorList>
    </citation>
    <scope>NUCLEOTIDE SEQUENCE</scope>
    <source>
        <strain evidence="4">WBS2B-138</strain>
    </source>
</reference>
<keyword evidence="1" id="KW-0472">Membrane</keyword>
<evidence type="ECO:0000313" key="13">
    <source>
        <dbReference type="Proteomes" id="UP000555836"/>
    </source>
</evidence>
<keyword evidence="1" id="KW-1133">Transmembrane helix</keyword>
<dbReference type="Proteomes" id="UP001163036">
    <property type="component" value="Chromosome 1"/>
</dbReference>
<feature type="transmembrane region" description="Helical" evidence="1">
    <location>
        <begin position="117"/>
        <end position="137"/>
    </location>
</feature>
<reference evidence="9" key="7">
    <citation type="submission" date="2022-12" db="EMBL/GenBank/DDBJ databases">
        <title>Vibrio parahaemolyticus become highly virulent by producing novel Tc toxins.</title>
        <authorList>
            <person name="Yang F."/>
            <person name="You Y."/>
            <person name="Lai Q."/>
            <person name="Xu L."/>
            <person name="Li F."/>
        </authorList>
    </citation>
    <scope>NUCLEOTIDE SEQUENCE</scope>
    <source>
        <strain evidence="9">Vp-HL-202005</strain>
    </source>
</reference>
<evidence type="ECO:0000313" key="5">
    <source>
        <dbReference type="EMBL" id="NMU27944.1"/>
    </source>
</evidence>
<feature type="transmembrane region" description="Helical" evidence="1">
    <location>
        <begin position="37"/>
        <end position="61"/>
    </location>
</feature>
<name>A0A0F5TT35_VIBPH</name>
<evidence type="ECO:0000313" key="3">
    <source>
        <dbReference type="EMBL" id="MCC3806244.1"/>
    </source>
</evidence>
<protein>
    <submittedName>
        <fullName evidence="5">Uncharacterized protein</fullName>
    </submittedName>
</protein>
<reference evidence="5 13" key="4">
    <citation type="submission" date="2020-04" db="EMBL/GenBank/DDBJ databases">
        <title>Whole-genome sequencing of Vibrio spp. from China reveals different genetic environments of blaCTX-M-14 among diverse lineages.</title>
        <authorList>
            <person name="Zheng Z."/>
            <person name="Ye L."/>
            <person name="Chen S."/>
        </authorList>
    </citation>
    <scope>NUCLEOTIDE SEQUENCE [LARGE SCALE GENOMIC DNA]</scope>
    <source>
        <strain evidence="5 13">Vb0574</strain>
    </source>
</reference>
<reference evidence="6 11" key="2">
    <citation type="submission" date="2015-08" db="EMBL/GenBank/DDBJ databases">
        <title>Draft Genome Sequences of Vibrio parahaemolyticus Strains.</title>
        <authorList>
            <person name="Gonzalez-Escalona N."/>
            <person name="DePaola A."/>
        </authorList>
    </citation>
    <scope>NUCLEOTIDE SEQUENCE [LARGE SCALE GENOMIC DNA]</scope>
    <source>
        <strain evidence="6 11">CFSAN001621</strain>
    </source>
</reference>
<dbReference type="EMBL" id="VRMQ01000002">
    <property type="protein sequence ID" value="TXN16772.1"/>
    <property type="molecule type" value="Genomic_DNA"/>
</dbReference>
<evidence type="ECO:0000313" key="9">
    <source>
        <dbReference type="EMBL" id="WAT91118.1"/>
    </source>
</evidence>
<dbReference type="Proteomes" id="UP000555836">
    <property type="component" value="Unassembled WGS sequence"/>
</dbReference>
<keyword evidence="11" id="KW-1185">Reference proteome</keyword>
<reference evidence="7 12" key="3">
    <citation type="submission" date="2019-08" db="EMBL/GenBank/DDBJ databases">
        <title>Emerging of two pre-pandemic pathogenic O4:KUT lineages of Vibrio parahaemolyticus in coastal eastern China.</title>
        <authorList>
            <person name="Yu H."/>
        </authorList>
    </citation>
    <scope>NUCLEOTIDE SEQUENCE [LARGE SCALE GENOMIC DNA]</scope>
    <source>
        <strain evidence="7 12">HZ17-383</strain>
    </source>
</reference>
<dbReference type="EMBL" id="LHQV01000006">
    <property type="protein sequence ID" value="OQK02313.1"/>
    <property type="molecule type" value="Genomic_DNA"/>
</dbReference>
<dbReference type="Proteomes" id="UP000726777">
    <property type="component" value="Unassembled WGS sequence"/>
</dbReference>
<accession>A0A0F5TT35</accession>
<dbReference type="OMA" id="SKLLCWT"/>
<dbReference type="Proteomes" id="UP000191946">
    <property type="component" value="Unassembled WGS sequence"/>
</dbReference>
<proteinExistence type="predicted"/>
<evidence type="ECO:0000313" key="4">
    <source>
        <dbReference type="EMBL" id="MDS1823140.1"/>
    </source>
</evidence>
<dbReference type="EMBL" id="CP114194">
    <property type="protein sequence ID" value="WAT91118.1"/>
    <property type="molecule type" value="Genomic_DNA"/>
</dbReference>
<reference evidence="2 10" key="1">
    <citation type="submission" date="2015-07" db="EMBL/GenBank/DDBJ databases">
        <title>Foodborne Vibrio parahaemolyticus Isolates.</title>
        <authorList>
            <person name="Ronholm J."/>
            <person name="Petronella N."/>
            <person name="Kenwell R."/>
            <person name="Banerjee S."/>
        </authorList>
    </citation>
    <scope>NUCLEOTIDE SEQUENCE [LARGE SCALE GENOMIC DNA]</scope>
    <source>
        <strain evidence="2 10">HS-06-05</strain>
    </source>
</reference>
<feature type="transmembrane region" description="Helical" evidence="1">
    <location>
        <begin position="149"/>
        <end position="174"/>
    </location>
</feature>
<evidence type="ECO:0000313" key="7">
    <source>
        <dbReference type="EMBL" id="TXN16772.1"/>
    </source>
</evidence>
<dbReference type="Proteomes" id="UP000321504">
    <property type="component" value="Unassembled WGS sequence"/>
</dbReference>
<dbReference type="Proteomes" id="UP000037697">
    <property type="component" value="Unassembled WGS sequence"/>
</dbReference>
<dbReference type="EMBL" id="JABCLD010001917">
    <property type="protein sequence ID" value="NMU27944.1"/>
    <property type="molecule type" value="Genomic_DNA"/>
</dbReference>
<evidence type="ECO:0000313" key="2">
    <source>
        <dbReference type="EMBL" id="KOY41944.1"/>
    </source>
</evidence>
<dbReference type="AlphaFoldDB" id="A0A0F5TT35"/>
<dbReference type="GeneID" id="1188456"/>
<evidence type="ECO:0000256" key="1">
    <source>
        <dbReference type="SAM" id="Phobius"/>
    </source>
</evidence>
<feature type="transmembrane region" description="Helical" evidence="1">
    <location>
        <begin position="195"/>
        <end position="214"/>
    </location>
</feature>
<dbReference type="Proteomes" id="UP001253193">
    <property type="component" value="Unassembled WGS sequence"/>
</dbReference>
<dbReference type="OrthoDB" id="5829628at2"/>
<dbReference type="EMBL" id="CP097355">
    <property type="protein sequence ID" value="UYV25566.1"/>
    <property type="molecule type" value="Genomic_DNA"/>
</dbReference>
<feature type="transmembrane region" description="Helical" evidence="1">
    <location>
        <begin position="220"/>
        <end position="238"/>
    </location>
</feature>
<evidence type="ECO:0000313" key="10">
    <source>
        <dbReference type="Proteomes" id="UP000037697"/>
    </source>
</evidence>
<evidence type="ECO:0000313" key="6">
    <source>
        <dbReference type="EMBL" id="OQK02313.1"/>
    </source>
</evidence>
<reference evidence="8" key="6">
    <citation type="submission" date="2022-05" db="EMBL/GenBank/DDBJ databases">
        <title>Megaplasmid of Vibrio parahaemolyticus.</title>
        <authorList>
            <person name="Strauch E."/>
            <person name="Borowiak M."/>
        </authorList>
    </citation>
    <scope>NUCLEOTIDE SEQUENCE</scope>
    <source>
        <strain evidence="8">16-VB00198</strain>
    </source>
</reference>
<dbReference type="RefSeq" id="WP_005461144.1">
    <property type="nucleotide sequence ID" value="NZ_CABMHD010000004.1"/>
</dbReference>
<dbReference type="EMBL" id="LIRS01000018">
    <property type="protein sequence ID" value="KOY41944.1"/>
    <property type="molecule type" value="Genomic_DNA"/>
</dbReference>
<feature type="transmembrane region" description="Helical" evidence="1">
    <location>
        <begin position="68"/>
        <end position="85"/>
    </location>
</feature>
<sequence>MIFSTLQFFITTFLAVVCARAMSLSEGEIPVLALMIPALWLLPQGGLAGLVLLGAMMVFGATLSMQPIALSVGVLILFPLLMVVFSHRSSLGVLLTTGLIVITLQVGLMVTQQGGKLDGSAWVTVVQTLSVVVMWWAATHWKRSEKHSWWPLLLLLPLWIADLHYAVLVALSITGMLASMETLAKLKDSIRWSKLLCWTLPTVGFAALVVSPNTDVPNPVFVVWICLLGTAWMTDYILRSSDEQAEL</sequence>
<dbReference type="Proteomes" id="UP001156560">
    <property type="component" value="Chromosome 1"/>
</dbReference>
<organism evidence="5 13">
    <name type="scientific">Vibrio parahaemolyticus</name>
    <dbReference type="NCBI Taxonomy" id="670"/>
    <lineage>
        <taxon>Bacteria</taxon>
        <taxon>Pseudomonadati</taxon>
        <taxon>Pseudomonadota</taxon>
        <taxon>Gammaproteobacteria</taxon>
        <taxon>Vibrionales</taxon>
        <taxon>Vibrionaceae</taxon>
        <taxon>Vibrio</taxon>
    </lineage>
</organism>
<evidence type="ECO:0000313" key="12">
    <source>
        <dbReference type="Proteomes" id="UP000321504"/>
    </source>
</evidence>